<proteinExistence type="predicted"/>
<dbReference type="EMBL" id="KN639253">
    <property type="protein sequence ID" value="KHN49017.1"/>
    <property type="molecule type" value="Genomic_DNA"/>
</dbReference>
<reference evidence="2" key="1">
    <citation type="submission" date="2014-07" db="EMBL/GenBank/DDBJ databases">
        <title>Identification of a novel salt tolerance gene in wild soybean by whole-genome sequencing.</title>
        <authorList>
            <person name="Lam H.-M."/>
            <person name="Qi X."/>
            <person name="Li M.-W."/>
            <person name="Liu X."/>
            <person name="Xie M."/>
            <person name="Ni M."/>
            <person name="Xu X."/>
        </authorList>
    </citation>
    <scope>NUCLEOTIDE SEQUENCE [LARGE SCALE GENOMIC DNA]</scope>
    <source>
        <tissue evidence="2">Root</tissue>
    </source>
</reference>
<evidence type="ECO:0000313" key="2">
    <source>
        <dbReference type="EMBL" id="KHN49017.1"/>
    </source>
</evidence>
<accession>A0A0B2SXL7</accession>
<name>A0A0B2SXL7_GLYSO</name>
<protein>
    <submittedName>
        <fullName evidence="2">Uncharacterized protein</fullName>
    </submittedName>
</protein>
<feature type="region of interest" description="Disordered" evidence="1">
    <location>
        <begin position="1"/>
        <end position="20"/>
    </location>
</feature>
<dbReference type="Proteomes" id="UP000053555">
    <property type="component" value="Unassembled WGS sequence"/>
</dbReference>
<evidence type="ECO:0000256" key="1">
    <source>
        <dbReference type="SAM" id="MobiDB-lite"/>
    </source>
</evidence>
<organism evidence="2">
    <name type="scientific">Glycine soja</name>
    <name type="common">Wild soybean</name>
    <dbReference type="NCBI Taxonomy" id="3848"/>
    <lineage>
        <taxon>Eukaryota</taxon>
        <taxon>Viridiplantae</taxon>
        <taxon>Streptophyta</taxon>
        <taxon>Embryophyta</taxon>
        <taxon>Tracheophyta</taxon>
        <taxon>Spermatophyta</taxon>
        <taxon>Magnoliopsida</taxon>
        <taxon>eudicotyledons</taxon>
        <taxon>Gunneridae</taxon>
        <taxon>Pentapetalae</taxon>
        <taxon>rosids</taxon>
        <taxon>fabids</taxon>
        <taxon>Fabales</taxon>
        <taxon>Fabaceae</taxon>
        <taxon>Papilionoideae</taxon>
        <taxon>50 kb inversion clade</taxon>
        <taxon>NPAAA clade</taxon>
        <taxon>indigoferoid/millettioid clade</taxon>
        <taxon>Phaseoleae</taxon>
        <taxon>Glycine</taxon>
        <taxon>Glycine subgen. Soja</taxon>
    </lineage>
</organism>
<gene>
    <name evidence="2" type="ORF">glysoja_045399</name>
</gene>
<sequence length="281" mass="31309">MPSASLTSSATTWPPSTPKNSILPRLLSSTSGFSVFATKTKKKSNNPTNTVCLYTIIAFGVVWRRRIFRSESQGSRSLVSEVIGLVHEEAQTALPLLVDFVDDRVSVMKNVPMPLNINSLVNKCDSFPVLRRCVFDSYTPLVPTLEPEQSLPSERGFWVPPLLPRFRRSMLDLFVPSPDKTLSCLSSKETVAPDSVLLKKQHRQALLLDNFLGVDGLAPGHSLHDRKPVTYALVMNSGNKIWTWEQNLSCGGGSWWFDKGRVGFMFVVDGISCSFVFIDWV</sequence>
<feature type="compositionally biased region" description="Low complexity" evidence="1">
    <location>
        <begin position="1"/>
        <end position="14"/>
    </location>
</feature>
<dbReference type="AlphaFoldDB" id="A0A0B2SXL7"/>